<feature type="compositionally biased region" description="Basic and acidic residues" evidence="1">
    <location>
        <begin position="1"/>
        <end position="12"/>
    </location>
</feature>
<keyword evidence="3" id="KW-1185">Reference proteome</keyword>
<evidence type="ECO:0000256" key="1">
    <source>
        <dbReference type="SAM" id="MobiDB-lite"/>
    </source>
</evidence>
<feature type="compositionally biased region" description="Basic and acidic residues" evidence="1">
    <location>
        <begin position="98"/>
        <end position="110"/>
    </location>
</feature>
<gene>
    <name evidence="2" type="ORF">M407DRAFT_34578</name>
</gene>
<dbReference type="EMBL" id="KN823801">
    <property type="protein sequence ID" value="KIO15818.1"/>
    <property type="molecule type" value="Genomic_DNA"/>
</dbReference>
<dbReference type="AlphaFoldDB" id="A0A0C3K319"/>
<protein>
    <submittedName>
        <fullName evidence="2">Uncharacterized protein</fullName>
    </submittedName>
</protein>
<evidence type="ECO:0000313" key="3">
    <source>
        <dbReference type="Proteomes" id="UP000054248"/>
    </source>
</evidence>
<proteinExistence type="predicted"/>
<evidence type="ECO:0000313" key="2">
    <source>
        <dbReference type="EMBL" id="KIO15818.1"/>
    </source>
</evidence>
<feature type="non-terminal residue" evidence="2">
    <location>
        <position position="1"/>
    </location>
</feature>
<feature type="compositionally biased region" description="Polar residues" evidence="1">
    <location>
        <begin position="35"/>
        <end position="49"/>
    </location>
</feature>
<dbReference type="Proteomes" id="UP000054248">
    <property type="component" value="Unassembled WGS sequence"/>
</dbReference>
<reference evidence="3" key="2">
    <citation type="submission" date="2015-01" db="EMBL/GenBank/DDBJ databases">
        <title>Evolutionary Origins and Diversification of the Mycorrhizal Mutualists.</title>
        <authorList>
            <consortium name="DOE Joint Genome Institute"/>
            <consortium name="Mycorrhizal Genomics Consortium"/>
            <person name="Kohler A."/>
            <person name="Kuo A."/>
            <person name="Nagy L.G."/>
            <person name="Floudas D."/>
            <person name="Copeland A."/>
            <person name="Barry K.W."/>
            <person name="Cichocki N."/>
            <person name="Veneault-Fourrey C."/>
            <person name="LaButti K."/>
            <person name="Lindquist E.A."/>
            <person name="Lipzen A."/>
            <person name="Lundell T."/>
            <person name="Morin E."/>
            <person name="Murat C."/>
            <person name="Riley R."/>
            <person name="Ohm R."/>
            <person name="Sun H."/>
            <person name="Tunlid A."/>
            <person name="Henrissat B."/>
            <person name="Grigoriev I.V."/>
            <person name="Hibbett D.S."/>
            <person name="Martin F."/>
        </authorList>
    </citation>
    <scope>NUCLEOTIDE SEQUENCE [LARGE SCALE GENOMIC DNA]</scope>
    <source>
        <strain evidence="3">MUT 4182</strain>
    </source>
</reference>
<name>A0A0C3K319_9AGAM</name>
<reference evidence="2 3" key="1">
    <citation type="submission" date="2014-04" db="EMBL/GenBank/DDBJ databases">
        <authorList>
            <consortium name="DOE Joint Genome Institute"/>
            <person name="Kuo A."/>
            <person name="Girlanda M."/>
            <person name="Perotto S."/>
            <person name="Kohler A."/>
            <person name="Nagy L.G."/>
            <person name="Floudas D."/>
            <person name="Copeland A."/>
            <person name="Barry K.W."/>
            <person name="Cichocki N."/>
            <person name="Veneault-Fourrey C."/>
            <person name="LaButti K."/>
            <person name="Lindquist E.A."/>
            <person name="Lipzen A."/>
            <person name="Lundell T."/>
            <person name="Morin E."/>
            <person name="Murat C."/>
            <person name="Sun H."/>
            <person name="Tunlid A."/>
            <person name="Henrissat B."/>
            <person name="Grigoriev I.V."/>
            <person name="Hibbett D.S."/>
            <person name="Martin F."/>
            <person name="Nordberg H.P."/>
            <person name="Cantor M.N."/>
            <person name="Hua S.X."/>
        </authorList>
    </citation>
    <scope>NUCLEOTIDE SEQUENCE [LARGE SCALE GENOMIC DNA]</scope>
    <source>
        <strain evidence="2 3">MUT 4182</strain>
    </source>
</reference>
<organism evidence="2 3">
    <name type="scientific">Tulasnella calospora MUT 4182</name>
    <dbReference type="NCBI Taxonomy" id="1051891"/>
    <lineage>
        <taxon>Eukaryota</taxon>
        <taxon>Fungi</taxon>
        <taxon>Dikarya</taxon>
        <taxon>Basidiomycota</taxon>
        <taxon>Agaricomycotina</taxon>
        <taxon>Agaricomycetes</taxon>
        <taxon>Cantharellales</taxon>
        <taxon>Tulasnellaceae</taxon>
        <taxon>Tulasnella</taxon>
    </lineage>
</organism>
<feature type="region of interest" description="Disordered" evidence="1">
    <location>
        <begin position="1"/>
        <end position="110"/>
    </location>
</feature>
<sequence length="110" mass="11490">EPGRDIFAEHANKAQPAKSSGDAAGQGAAGPVQEKLTSQADPAEQTAQAVQPPPPLPKNEQKELSTEEVAPPPEQAKVEPASKPKGDAANAGAESEEEKVRKELFPDDTK</sequence>
<feature type="compositionally biased region" description="Low complexity" evidence="1">
    <location>
        <begin position="21"/>
        <end position="30"/>
    </location>
</feature>
<feature type="compositionally biased region" description="Basic and acidic residues" evidence="1">
    <location>
        <begin position="76"/>
        <end position="86"/>
    </location>
</feature>
<dbReference type="HOGENOM" id="CLU_2177205_0_0_1"/>
<accession>A0A0C3K319</accession>